<protein>
    <submittedName>
        <fullName evidence="2">DNA replication protein DnaC</fullName>
    </submittedName>
</protein>
<reference evidence="2 3" key="1">
    <citation type="submission" date="2020-11" db="EMBL/GenBank/DDBJ databases">
        <title>Draft genome sequencing of a Lachnospiraceae strain isolated from anoxic soil subjected to BSD treatment.</title>
        <authorList>
            <person name="Uek A."/>
            <person name="Tonouchi A."/>
        </authorList>
    </citation>
    <scope>NUCLEOTIDE SEQUENCE [LARGE SCALE GENOMIC DNA]</scope>
    <source>
        <strain evidence="2 3">TB5</strain>
    </source>
</reference>
<dbReference type="InterPro" id="IPR027417">
    <property type="entry name" value="P-loop_NTPase"/>
</dbReference>
<accession>A0A7R7EHJ1</accession>
<evidence type="ECO:0000313" key="2">
    <source>
        <dbReference type="EMBL" id="BCN28961.1"/>
    </source>
</evidence>
<dbReference type="InterPro" id="IPR013317">
    <property type="entry name" value="DnaA_dom"/>
</dbReference>
<dbReference type="SMART" id="SM00382">
    <property type="entry name" value="AAA"/>
    <property type="match status" value="1"/>
</dbReference>
<sequence length="328" mass="38034">MMLKNAQYNKILREYDSRQLKARHDLDIRTKEVYEKIPELAEIDQAIVSNSVNQAKLLLSGSDSSVESLKETLLDLSMKKVELLIENGYQRDYLTPRYVCMDCKDTGYIDGEKCHCFKQAMVDIIYSQSNVKNIIKDENFDTFQYNYYSRDYVDASTKLTPYDNAIKVVEQCKSFIKNFDKTYTNILLYGNTGLGKTFLINCIAKSLLDTSHTVIYLTAFQLFDLLAKDTFKSNDVSEFENQLDYILDCDLLVIDDLGTELTNAFVNSRLYLLINERHFRNKSTIISTNFALDYLSANYSERIYSRLLSDYMILKLVGDDIRFKKALL</sequence>
<dbReference type="SUPFAM" id="SSF52540">
    <property type="entry name" value="P-loop containing nucleoside triphosphate hydrolases"/>
    <property type="match status" value="1"/>
</dbReference>
<dbReference type="NCBIfam" id="NF005304">
    <property type="entry name" value="PRK06835.1"/>
    <property type="match status" value="1"/>
</dbReference>
<dbReference type="Gene3D" id="3.40.50.300">
    <property type="entry name" value="P-loop containing nucleotide triphosphate hydrolases"/>
    <property type="match status" value="1"/>
</dbReference>
<organism evidence="2 3">
    <name type="scientific">Anaeromicropila herbilytica</name>
    <dbReference type="NCBI Taxonomy" id="2785025"/>
    <lineage>
        <taxon>Bacteria</taxon>
        <taxon>Bacillati</taxon>
        <taxon>Bacillota</taxon>
        <taxon>Clostridia</taxon>
        <taxon>Lachnospirales</taxon>
        <taxon>Lachnospiraceae</taxon>
        <taxon>Anaeromicropila</taxon>
    </lineage>
</organism>
<feature type="domain" description="AAA+ ATPase" evidence="1">
    <location>
        <begin position="182"/>
        <end position="327"/>
    </location>
</feature>
<dbReference type="KEGG" id="ahb:bsdtb5_02560"/>
<name>A0A7R7EHJ1_9FIRM</name>
<dbReference type="CDD" id="cd00009">
    <property type="entry name" value="AAA"/>
    <property type="match status" value="1"/>
</dbReference>
<dbReference type="RefSeq" id="WP_271714262.1">
    <property type="nucleotide sequence ID" value="NZ_AP024169.1"/>
</dbReference>
<dbReference type="PANTHER" id="PTHR30050:SF4">
    <property type="entry name" value="ATP-BINDING PROTEIN RV3427C IN INSERTION SEQUENCE-RELATED"/>
    <property type="match status" value="1"/>
</dbReference>
<dbReference type="Pfam" id="PF00308">
    <property type="entry name" value="Bac_DnaA"/>
    <property type="match status" value="1"/>
</dbReference>
<evidence type="ECO:0000259" key="1">
    <source>
        <dbReference type="SMART" id="SM00382"/>
    </source>
</evidence>
<dbReference type="InterPro" id="IPR003593">
    <property type="entry name" value="AAA+_ATPase"/>
</dbReference>
<dbReference type="GO" id="GO:0005524">
    <property type="term" value="F:ATP binding"/>
    <property type="evidence" value="ECO:0007669"/>
    <property type="project" value="InterPro"/>
</dbReference>
<dbReference type="PANTHER" id="PTHR30050">
    <property type="entry name" value="CHROMOSOMAL REPLICATION INITIATOR PROTEIN DNAA"/>
    <property type="match status" value="1"/>
</dbReference>
<dbReference type="AlphaFoldDB" id="A0A7R7EHJ1"/>
<dbReference type="Proteomes" id="UP000595897">
    <property type="component" value="Chromosome"/>
</dbReference>
<keyword evidence="3" id="KW-1185">Reference proteome</keyword>
<dbReference type="GO" id="GO:0006260">
    <property type="term" value="P:DNA replication"/>
    <property type="evidence" value="ECO:0007669"/>
    <property type="project" value="TreeGrafter"/>
</dbReference>
<dbReference type="EMBL" id="AP024169">
    <property type="protein sequence ID" value="BCN28961.1"/>
    <property type="molecule type" value="Genomic_DNA"/>
</dbReference>
<proteinExistence type="predicted"/>
<evidence type="ECO:0000313" key="3">
    <source>
        <dbReference type="Proteomes" id="UP000595897"/>
    </source>
</evidence>
<gene>
    <name evidence="2" type="primary">dnaC_1</name>
    <name evidence="2" type="ORF">bsdtb5_02560</name>
</gene>